<evidence type="ECO:0000256" key="2">
    <source>
        <dbReference type="ARBA" id="ARBA00008417"/>
    </source>
</evidence>
<keyword evidence="6 10" id="KW-0812">Transmembrane</keyword>
<keyword evidence="5" id="KW-1003">Cell membrane</keyword>
<feature type="transmembrane region" description="Helical" evidence="10">
    <location>
        <begin position="90"/>
        <end position="112"/>
    </location>
</feature>
<organism evidence="11 12">
    <name type="scientific">Dorea acetigenes</name>
    <dbReference type="NCBI Taxonomy" id="2981787"/>
    <lineage>
        <taxon>Bacteria</taxon>
        <taxon>Bacillati</taxon>
        <taxon>Bacillota</taxon>
        <taxon>Clostridia</taxon>
        <taxon>Lachnospirales</taxon>
        <taxon>Lachnospiraceae</taxon>
        <taxon>Dorea</taxon>
    </lineage>
</organism>
<keyword evidence="4" id="KW-0813">Transport</keyword>
<evidence type="ECO:0000256" key="3">
    <source>
        <dbReference type="ARBA" id="ARBA00022106"/>
    </source>
</evidence>
<keyword evidence="9" id="KW-0046">Antibiotic resistance</keyword>
<sequence length="441" mass="48446">MMLEGNSLKRDFMKFIIPSIVAQWVFALYTMVDGIFVARGVSEVALTAVNIVMPYIMALYAVSILFAVGTSTVVAIKLGEKDGRKANEIFTQNIVLLTIFSVVITVVVMLNLKPVAAFLGATEVNMEYVLEYLGSIVPFSGLFILSYSFETLIKTDGYPKRATAIVTIGSAVNVILDYFMVMRWHMGIGGAALATGIAHVLLITLYLVHFCGKKGTIKFCRFKPDIPLVWREFKNGLPSGITELSTGLIIFLFNQAILKFLNEDALVSYTIISYVNSIAIMTMVGIAQGYQPLISYYYGQKRMDKCRKLFRYGITAAVVASVLFTGGCLLGANGIVKLFIAPDMGDLYKYSCDVLRIFALSFLLAGYNVVVGGYFTAVEKPAEATCISLSRTIVALVLSLAALTALFGGAGIWWSPLMAEGITFILTMLLFIGYRKRTFRK</sequence>
<keyword evidence="8 10" id="KW-0472">Membrane</keyword>
<feature type="transmembrane region" description="Helical" evidence="10">
    <location>
        <begin position="389"/>
        <end position="407"/>
    </location>
</feature>
<proteinExistence type="inferred from homology"/>
<feature type="transmembrane region" description="Helical" evidence="10">
    <location>
        <begin position="187"/>
        <end position="208"/>
    </location>
</feature>
<evidence type="ECO:0000256" key="9">
    <source>
        <dbReference type="ARBA" id="ARBA00023251"/>
    </source>
</evidence>
<dbReference type="NCBIfam" id="TIGR00797">
    <property type="entry name" value="matE"/>
    <property type="match status" value="1"/>
</dbReference>
<evidence type="ECO:0000256" key="8">
    <source>
        <dbReference type="ARBA" id="ARBA00023136"/>
    </source>
</evidence>
<name>A0ABT2RRL7_9FIRM</name>
<feature type="transmembrane region" description="Helical" evidence="10">
    <location>
        <begin position="132"/>
        <end position="150"/>
    </location>
</feature>
<feature type="transmembrane region" description="Helical" evidence="10">
    <location>
        <begin position="413"/>
        <end position="434"/>
    </location>
</feature>
<evidence type="ECO:0000256" key="5">
    <source>
        <dbReference type="ARBA" id="ARBA00022475"/>
    </source>
</evidence>
<reference evidence="11 12" key="1">
    <citation type="journal article" date="2021" name="ISME Commun">
        <title>Automated analysis of genomic sequences facilitates high-throughput and comprehensive description of bacteria.</title>
        <authorList>
            <person name="Hitch T.C.A."/>
        </authorList>
    </citation>
    <scope>NUCLEOTIDE SEQUENCE [LARGE SCALE GENOMIC DNA]</scope>
    <source>
        <strain evidence="11 12">Sanger_03</strain>
    </source>
</reference>
<dbReference type="Proteomes" id="UP001652431">
    <property type="component" value="Unassembled WGS sequence"/>
</dbReference>
<dbReference type="PANTHER" id="PTHR43823">
    <property type="entry name" value="SPORULATION PROTEIN YKVU"/>
    <property type="match status" value="1"/>
</dbReference>
<evidence type="ECO:0000256" key="6">
    <source>
        <dbReference type="ARBA" id="ARBA00022692"/>
    </source>
</evidence>
<dbReference type="RefSeq" id="WP_158371940.1">
    <property type="nucleotide sequence ID" value="NZ_JAOQJU010000034.1"/>
</dbReference>
<dbReference type="CDD" id="cd13143">
    <property type="entry name" value="MATE_MepA_like"/>
    <property type="match status" value="1"/>
</dbReference>
<keyword evidence="12" id="KW-1185">Reference proteome</keyword>
<evidence type="ECO:0000313" key="11">
    <source>
        <dbReference type="EMBL" id="MCU6688064.1"/>
    </source>
</evidence>
<accession>A0ABT2RRL7</accession>
<evidence type="ECO:0000256" key="10">
    <source>
        <dbReference type="SAM" id="Phobius"/>
    </source>
</evidence>
<dbReference type="EMBL" id="JAOQJU010000034">
    <property type="protein sequence ID" value="MCU6688064.1"/>
    <property type="molecule type" value="Genomic_DNA"/>
</dbReference>
<dbReference type="InterPro" id="IPR045070">
    <property type="entry name" value="MATE_MepA-like"/>
</dbReference>
<dbReference type="InterPro" id="IPR002528">
    <property type="entry name" value="MATE_fam"/>
</dbReference>
<gene>
    <name evidence="11" type="ORF">OCV99_16315</name>
</gene>
<evidence type="ECO:0000256" key="1">
    <source>
        <dbReference type="ARBA" id="ARBA00004651"/>
    </source>
</evidence>
<dbReference type="PANTHER" id="PTHR43823:SF3">
    <property type="entry name" value="MULTIDRUG EXPORT PROTEIN MEPA"/>
    <property type="match status" value="1"/>
</dbReference>
<evidence type="ECO:0000256" key="7">
    <source>
        <dbReference type="ARBA" id="ARBA00022989"/>
    </source>
</evidence>
<feature type="transmembrane region" description="Helical" evidence="10">
    <location>
        <begin position="12"/>
        <end position="32"/>
    </location>
</feature>
<evidence type="ECO:0000256" key="4">
    <source>
        <dbReference type="ARBA" id="ARBA00022448"/>
    </source>
</evidence>
<dbReference type="Pfam" id="PF01554">
    <property type="entry name" value="MatE"/>
    <property type="match status" value="2"/>
</dbReference>
<keyword evidence="7 10" id="KW-1133">Transmembrane helix</keyword>
<protein>
    <recommendedName>
        <fullName evidence="3">Multidrug export protein MepA</fullName>
    </recommendedName>
</protein>
<comment type="caution">
    <text evidence="11">The sequence shown here is derived from an EMBL/GenBank/DDBJ whole genome shotgun (WGS) entry which is preliminary data.</text>
</comment>
<feature type="transmembrane region" description="Helical" evidence="10">
    <location>
        <begin position="267"/>
        <end position="288"/>
    </location>
</feature>
<feature type="transmembrane region" description="Helical" evidence="10">
    <location>
        <begin position="241"/>
        <end position="261"/>
    </location>
</feature>
<comment type="subcellular location">
    <subcellularLocation>
        <location evidence="1">Cell membrane</location>
        <topology evidence="1">Multi-pass membrane protein</topology>
    </subcellularLocation>
</comment>
<comment type="similarity">
    <text evidence="2">Belongs to the multi antimicrobial extrusion (MATE) (TC 2.A.66.1) family. MepA subfamily.</text>
</comment>
<feature type="transmembrane region" description="Helical" evidence="10">
    <location>
        <begin position="52"/>
        <end position="78"/>
    </location>
</feature>
<evidence type="ECO:0000313" key="12">
    <source>
        <dbReference type="Proteomes" id="UP001652431"/>
    </source>
</evidence>
<feature type="transmembrane region" description="Helical" evidence="10">
    <location>
        <begin position="355"/>
        <end position="377"/>
    </location>
</feature>
<dbReference type="InterPro" id="IPR048279">
    <property type="entry name" value="MdtK-like"/>
</dbReference>
<dbReference type="InterPro" id="IPR051327">
    <property type="entry name" value="MATE_MepA_subfamily"/>
</dbReference>
<feature type="transmembrane region" description="Helical" evidence="10">
    <location>
        <begin position="162"/>
        <end position="181"/>
    </location>
</feature>
<feature type="transmembrane region" description="Helical" evidence="10">
    <location>
        <begin position="309"/>
        <end position="335"/>
    </location>
</feature>
<dbReference type="PIRSF" id="PIRSF006603">
    <property type="entry name" value="DinF"/>
    <property type="match status" value="1"/>
</dbReference>